<name>A0A4R3Q0H1_RHISU</name>
<feature type="region of interest" description="Disordered" evidence="1">
    <location>
        <begin position="27"/>
        <end position="46"/>
    </location>
</feature>
<accession>A0A4R3Q0H1</accession>
<evidence type="ECO:0000313" key="2">
    <source>
        <dbReference type="EMBL" id="TCU14079.1"/>
    </source>
</evidence>
<dbReference type="Proteomes" id="UP000294576">
    <property type="component" value="Unassembled WGS sequence"/>
</dbReference>
<dbReference type="EMBL" id="SMBH01000010">
    <property type="protein sequence ID" value="TCU14079.1"/>
    <property type="molecule type" value="Genomic_DNA"/>
</dbReference>
<gene>
    <name evidence="2" type="ORF">EV132_110156</name>
</gene>
<sequence length="176" mass="19084">MKGRGCRRKEGDPRLCSVMPKVKSGLPFDGRCQGARGDDGPRPRGFKRVSAMEFRTIRSRPEPFAAPSAGLGVGLGDIAHRFFEIIVASSSPPFIGRRRYRRADAGPMPRRLPLGAMSGLQRKAGSKARRYSLISMIEVQVISLTILPSFSGQPPFIGTVIRYGMLSLKGIGPSGV</sequence>
<reference evidence="2 3" key="1">
    <citation type="submission" date="2019-03" db="EMBL/GenBank/DDBJ databases">
        <title>Genomic Encyclopedia of Type Strains, Phase IV (KMG-V): Genome sequencing to study the core and pangenomes of soil and plant-associated prokaryotes.</title>
        <authorList>
            <person name="Whitman W."/>
        </authorList>
    </citation>
    <scope>NUCLEOTIDE SEQUENCE [LARGE SCALE GENOMIC DNA]</scope>
    <source>
        <strain evidence="2 3">Hc14</strain>
    </source>
</reference>
<comment type="caution">
    <text evidence="2">The sequence shown here is derived from an EMBL/GenBank/DDBJ whole genome shotgun (WGS) entry which is preliminary data.</text>
</comment>
<proteinExistence type="predicted"/>
<dbReference type="AlphaFoldDB" id="A0A4R3Q0H1"/>
<protein>
    <submittedName>
        <fullName evidence="2">Uncharacterized protein</fullName>
    </submittedName>
</protein>
<evidence type="ECO:0000256" key="1">
    <source>
        <dbReference type="SAM" id="MobiDB-lite"/>
    </source>
</evidence>
<evidence type="ECO:0000313" key="3">
    <source>
        <dbReference type="Proteomes" id="UP000294576"/>
    </source>
</evidence>
<organism evidence="2 3">
    <name type="scientific">Rhizobium sullae</name>
    <name type="common">Rhizobium hedysari</name>
    <dbReference type="NCBI Taxonomy" id="50338"/>
    <lineage>
        <taxon>Bacteria</taxon>
        <taxon>Pseudomonadati</taxon>
        <taxon>Pseudomonadota</taxon>
        <taxon>Alphaproteobacteria</taxon>
        <taxon>Hyphomicrobiales</taxon>
        <taxon>Rhizobiaceae</taxon>
        <taxon>Rhizobium/Agrobacterium group</taxon>
        <taxon>Rhizobium</taxon>
    </lineage>
</organism>